<evidence type="ECO:0000313" key="1">
    <source>
        <dbReference type="EMBL" id="ASG21626.1"/>
    </source>
</evidence>
<gene>
    <name evidence="1" type="ORF">Y958_13055</name>
</gene>
<dbReference type="EMBL" id="CP022110">
    <property type="protein sequence ID" value="ASG21626.1"/>
    <property type="molecule type" value="Genomic_DNA"/>
</dbReference>
<accession>A0A248JSX3</accession>
<protein>
    <submittedName>
        <fullName evidence="1">Uncharacterized protein</fullName>
    </submittedName>
</protein>
<dbReference type="AlphaFoldDB" id="A0A248JSX3"/>
<sequence length="398" mass="43222">MTLSVPSRFPRLIGSFGLQGSGSTWVYNVIHAVLETSDVRIARFFANDLTHENILALRGADVVLVKAHEPSAALLATCLFAGAPVIVTVRDPRDAVVSLMERFGHSFQEAADEVRNSARYLMRLVADCPVWVLRYEDDFMEAAATVSKIATHVGVEISDQVADAIFQAHAKGEVVQRIGRFIQEGRMGDDNPRLQFDAASHWHPNHVGDGLVGKYVGKLTIDQIMAVEIAGRDFMERFGYVPLTSSLPSGYAIDFGPSGCVNRSVAHGFFRPEISGGDGVMWARTATASVDYPLAADATWARGAIDLVLAPAFRHAAGEAEMEIQVCGRMIAVLRSGPADEDKVRLTFALERDEIPADGRLELVFRTTNAMSAAALGLSHDDRKLAVGIRRLAVEYGA</sequence>
<dbReference type="Proteomes" id="UP000197153">
    <property type="component" value="Chromosome 1"/>
</dbReference>
<name>A0A248JSX3_9PROT</name>
<reference evidence="1 2" key="1">
    <citation type="submission" date="2017-06" db="EMBL/GenBank/DDBJ databases">
        <title>Complete genome sequence of Nitrospirillum amazonense strain CBAmC, an endophytic nitrogen-fixing and plant growth-promoting bacterium, isolated from sugarcane.</title>
        <authorList>
            <person name="Schwab S."/>
            <person name="dos Santos Teixeira K.R."/>
            <person name="Simoes Araujo J.L."/>
            <person name="Soares Vidal M."/>
            <person name="Borges de Freitas H.R."/>
            <person name="Rivello Crivelaro A.L."/>
            <person name="Bueno de Camargo Nunes A."/>
            <person name="dos Santos C.M."/>
            <person name="Palmeira da Silva Rosa D."/>
            <person name="da Silva Padilha D."/>
            <person name="da Silva E."/>
            <person name="Araujo Terra L."/>
            <person name="Soares Mendes V."/>
            <person name="Farinelli L."/>
            <person name="Magalhaes Cruz L."/>
            <person name="Baldani J.I."/>
        </authorList>
    </citation>
    <scope>NUCLEOTIDE SEQUENCE [LARGE SCALE GENOMIC DNA]</scope>
    <source>
        <strain evidence="1 2">CBAmC</strain>
    </source>
</reference>
<dbReference type="Gene3D" id="3.40.50.300">
    <property type="entry name" value="P-loop containing nucleotide triphosphate hydrolases"/>
    <property type="match status" value="1"/>
</dbReference>
<dbReference type="InterPro" id="IPR027417">
    <property type="entry name" value="P-loop_NTPase"/>
</dbReference>
<evidence type="ECO:0000313" key="2">
    <source>
        <dbReference type="Proteomes" id="UP000197153"/>
    </source>
</evidence>
<dbReference type="RefSeq" id="WP_088872306.1">
    <property type="nucleotide sequence ID" value="NZ_CP022110.1"/>
</dbReference>
<keyword evidence="2" id="KW-1185">Reference proteome</keyword>
<organism evidence="1 2">
    <name type="scientific">Nitrospirillum viridazoti CBAmc</name>
    <dbReference type="NCBI Taxonomy" id="1441467"/>
    <lineage>
        <taxon>Bacteria</taxon>
        <taxon>Pseudomonadati</taxon>
        <taxon>Pseudomonadota</taxon>
        <taxon>Alphaproteobacteria</taxon>
        <taxon>Rhodospirillales</taxon>
        <taxon>Azospirillaceae</taxon>
        <taxon>Nitrospirillum</taxon>
        <taxon>Nitrospirillum viridazoti</taxon>
    </lineage>
</organism>
<dbReference type="SUPFAM" id="SSF52540">
    <property type="entry name" value="P-loop containing nucleoside triphosphate hydrolases"/>
    <property type="match status" value="1"/>
</dbReference>
<dbReference type="KEGG" id="nao:Y958_13055"/>
<proteinExistence type="predicted"/>